<gene>
    <name evidence="1" type="ORF">FWILDA_LOCUS5147</name>
</gene>
<evidence type="ECO:0000313" key="2">
    <source>
        <dbReference type="Proteomes" id="UP001153678"/>
    </source>
</evidence>
<accession>A0A9W4SKG1</accession>
<protein>
    <submittedName>
        <fullName evidence="1">2849_t:CDS:1</fullName>
    </submittedName>
</protein>
<comment type="caution">
    <text evidence="1">The sequence shown here is derived from an EMBL/GenBank/DDBJ whole genome shotgun (WGS) entry which is preliminary data.</text>
</comment>
<dbReference type="EMBL" id="CAMKVN010000834">
    <property type="protein sequence ID" value="CAI2171573.1"/>
    <property type="molecule type" value="Genomic_DNA"/>
</dbReference>
<evidence type="ECO:0000313" key="1">
    <source>
        <dbReference type="EMBL" id="CAI2171573.1"/>
    </source>
</evidence>
<organism evidence="1 2">
    <name type="scientific">Funneliformis geosporum</name>
    <dbReference type="NCBI Taxonomy" id="1117311"/>
    <lineage>
        <taxon>Eukaryota</taxon>
        <taxon>Fungi</taxon>
        <taxon>Fungi incertae sedis</taxon>
        <taxon>Mucoromycota</taxon>
        <taxon>Glomeromycotina</taxon>
        <taxon>Glomeromycetes</taxon>
        <taxon>Glomerales</taxon>
        <taxon>Glomeraceae</taxon>
        <taxon>Funneliformis</taxon>
    </lineage>
</organism>
<proteinExistence type="predicted"/>
<keyword evidence="2" id="KW-1185">Reference proteome</keyword>
<name>A0A9W4SKG1_9GLOM</name>
<reference evidence="1" key="1">
    <citation type="submission" date="2022-08" db="EMBL/GenBank/DDBJ databases">
        <authorList>
            <person name="Kallberg Y."/>
            <person name="Tangrot J."/>
            <person name="Rosling A."/>
        </authorList>
    </citation>
    <scope>NUCLEOTIDE SEQUENCE</scope>
    <source>
        <strain evidence="1">Wild A</strain>
    </source>
</reference>
<dbReference type="OrthoDB" id="2139606at2759"/>
<dbReference type="AlphaFoldDB" id="A0A9W4SKG1"/>
<dbReference type="Proteomes" id="UP001153678">
    <property type="component" value="Unassembled WGS sequence"/>
</dbReference>
<sequence>MGFSRYTAPRTQIQSLAIARIIDKQQELLRILTIEESYPPISISFLYSHKNETAFSPNTILQAPELKTWSGYQASKPSNSPSQHTTYKLNTNLSLSEIRPNSNVKVIIIVLSSWTESGYMKRQSFRDTSVKLIPQNSKDLSITYRFVLGDVPSAKLQLNMGHKLLDESKRYGDIIILVNWKNQDPIKNIIGETWILEFPPIRNAENKYADFDYKLPIFPPFTAGILYILSSDIISLIVIDAPHILQGTMDDQSMRMLSITEGYVKDLDKGFQIFDDPINVTIGSKEDEWIFRIFSHKFFSYSQTNQWYLLHWVCWTTDPTTFSERHYKTIEFIWIHTPKAVLGNWTILDTIVFVLSTTLPPDFFSEYQKQGYQIQVINFDKGSLLERQWFLGQNSKNLLHDWNTVLLPTQALNSLDRMFQVFLRTIFGRGRHVRCTGIMRFRKGRSMFKEVMERVFTPTYSTSCFNCVGHRAITINVDHVDKLLRPAQEGLHRIEIFHGTRNSPLKADEEPDLKNWTSSYSFLLEGPKKYRFVSPTVIQEVDKYPGSLNGQFQGLNVIFIRGRPGTATIRVKSLNGKLSFDLLDGDWSETSMTFHNRTKKTLTLS</sequence>